<sequence length="103" mass="11286">MSSGLHDRKTLSSSAELPNIGIMLAKSVARTQGALALQLIPLIRPGFYFPSKPPQPKNKPVNERGRPTMLEPQTWRPIKPATRIPETDMWSGHPSSYGTPPSA</sequence>
<gene>
    <name evidence="2" type="ORF">WH47_01962</name>
</gene>
<feature type="region of interest" description="Disordered" evidence="1">
    <location>
        <begin position="49"/>
        <end position="103"/>
    </location>
</feature>
<accession>A0A0L7QXY2</accession>
<feature type="compositionally biased region" description="Polar residues" evidence="1">
    <location>
        <begin position="93"/>
        <end position="103"/>
    </location>
</feature>
<proteinExistence type="predicted"/>
<organism evidence="2 3">
    <name type="scientific">Habropoda laboriosa</name>
    <dbReference type="NCBI Taxonomy" id="597456"/>
    <lineage>
        <taxon>Eukaryota</taxon>
        <taxon>Metazoa</taxon>
        <taxon>Ecdysozoa</taxon>
        <taxon>Arthropoda</taxon>
        <taxon>Hexapoda</taxon>
        <taxon>Insecta</taxon>
        <taxon>Pterygota</taxon>
        <taxon>Neoptera</taxon>
        <taxon>Endopterygota</taxon>
        <taxon>Hymenoptera</taxon>
        <taxon>Apocrita</taxon>
        <taxon>Aculeata</taxon>
        <taxon>Apoidea</taxon>
        <taxon>Anthophila</taxon>
        <taxon>Apidae</taxon>
        <taxon>Habropoda</taxon>
    </lineage>
</organism>
<evidence type="ECO:0000313" key="3">
    <source>
        <dbReference type="Proteomes" id="UP000053825"/>
    </source>
</evidence>
<evidence type="ECO:0000256" key="1">
    <source>
        <dbReference type="SAM" id="MobiDB-lite"/>
    </source>
</evidence>
<name>A0A0L7QXY2_9HYME</name>
<dbReference type="EMBL" id="KQ414699">
    <property type="protein sequence ID" value="KOC63472.1"/>
    <property type="molecule type" value="Genomic_DNA"/>
</dbReference>
<keyword evidence="3" id="KW-1185">Reference proteome</keyword>
<evidence type="ECO:0000313" key="2">
    <source>
        <dbReference type="EMBL" id="KOC63472.1"/>
    </source>
</evidence>
<reference evidence="2 3" key="1">
    <citation type="submission" date="2015-07" db="EMBL/GenBank/DDBJ databases">
        <title>The genome of Habropoda laboriosa.</title>
        <authorList>
            <person name="Pan H."/>
            <person name="Kapheim K."/>
        </authorList>
    </citation>
    <scope>NUCLEOTIDE SEQUENCE [LARGE SCALE GENOMIC DNA]</scope>
    <source>
        <strain evidence="2">0110345459</strain>
    </source>
</reference>
<protein>
    <submittedName>
        <fullName evidence="2">Uncharacterized protein</fullName>
    </submittedName>
</protein>
<dbReference type="Proteomes" id="UP000053825">
    <property type="component" value="Unassembled WGS sequence"/>
</dbReference>
<dbReference type="AlphaFoldDB" id="A0A0L7QXY2"/>